<evidence type="ECO:0000313" key="3">
    <source>
        <dbReference type="Proteomes" id="UP000054776"/>
    </source>
</evidence>
<dbReference type="Proteomes" id="UP000054776">
    <property type="component" value="Unassembled WGS sequence"/>
</dbReference>
<feature type="signal peptide" evidence="1">
    <location>
        <begin position="1"/>
        <end position="20"/>
    </location>
</feature>
<accession>A0A0V1AXT1</accession>
<reference evidence="2 3" key="1">
    <citation type="submission" date="2015-01" db="EMBL/GenBank/DDBJ databases">
        <title>Evolution of Trichinella species and genotypes.</title>
        <authorList>
            <person name="Korhonen P.K."/>
            <person name="Edoardo P."/>
            <person name="Giuseppe L.R."/>
            <person name="Gasser R.B."/>
        </authorList>
    </citation>
    <scope>NUCLEOTIDE SEQUENCE [LARGE SCALE GENOMIC DNA]</scope>
    <source>
        <strain evidence="2">ISS3</strain>
    </source>
</reference>
<organism evidence="2 3">
    <name type="scientific">Trichinella spiralis</name>
    <name type="common">Trichina worm</name>
    <dbReference type="NCBI Taxonomy" id="6334"/>
    <lineage>
        <taxon>Eukaryota</taxon>
        <taxon>Metazoa</taxon>
        <taxon>Ecdysozoa</taxon>
        <taxon>Nematoda</taxon>
        <taxon>Enoplea</taxon>
        <taxon>Dorylaimia</taxon>
        <taxon>Trichinellida</taxon>
        <taxon>Trichinellidae</taxon>
        <taxon>Trichinella</taxon>
    </lineage>
</organism>
<dbReference type="OrthoDB" id="10252718at2759"/>
<proteinExistence type="predicted"/>
<keyword evidence="3" id="KW-1185">Reference proteome</keyword>
<sequence length="248" mass="29340">MIVHAIFAMLLYRVPAPASSRMIYQCDIICILVMPKKLKTVSMPLYRVRTSASSRVIYQCDIICMLLMPKKSKTIFCLLILIDFKSVAPASQYVYYEFASVYGKNNKLPLKGDKAAYFDFNTEKLQKHCCINYFIQGQDIVLKDYSEYPSWLEELLAKDSPHSLSPEDYEYWRQLKKKDRRFKRKRNFFRFRSSFVQRYYLDRGKQDNVHKITGWEIICLRNPHKLTERALSTKQVKDSLIIALPKIR</sequence>
<dbReference type="Pfam" id="PF08561">
    <property type="entry name" value="Ribosomal_L37"/>
    <property type="match status" value="1"/>
</dbReference>
<gene>
    <name evidence="2" type="ORF">T01_14107</name>
</gene>
<protein>
    <recommendedName>
        <fullName evidence="4">39S ribosomal protein L54, mitochondrial</fullName>
    </recommendedName>
</protein>
<evidence type="ECO:0000313" key="2">
    <source>
        <dbReference type="EMBL" id="KRY29572.1"/>
    </source>
</evidence>
<dbReference type="InParanoid" id="A0A0V1AXT1"/>
<dbReference type="EMBL" id="JYDH01000166">
    <property type="protein sequence ID" value="KRY29572.1"/>
    <property type="molecule type" value="Genomic_DNA"/>
</dbReference>
<name>A0A0V1AXT1_TRISP</name>
<feature type="chain" id="PRO_5006874751" description="39S ribosomal protein L54, mitochondrial" evidence="1">
    <location>
        <begin position="21"/>
        <end position="248"/>
    </location>
</feature>
<comment type="caution">
    <text evidence="2">The sequence shown here is derived from an EMBL/GenBank/DDBJ whole genome shotgun (WGS) entry which is preliminary data.</text>
</comment>
<dbReference type="AlphaFoldDB" id="A0A0V1AXT1"/>
<dbReference type="STRING" id="6334.A0A0V1AXT1"/>
<evidence type="ECO:0000256" key="1">
    <source>
        <dbReference type="SAM" id="SignalP"/>
    </source>
</evidence>
<dbReference type="InterPro" id="IPR013870">
    <property type="entry name" value="Ribosomal_mL54"/>
</dbReference>
<keyword evidence="1" id="KW-0732">Signal</keyword>
<evidence type="ECO:0008006" key="4">
    <source>
        <dbReference type="Google" id="ProtNLM"/>
    </source>
</evidence>